<evidence type="ECO:0000313" key="2">
    <source>
        <dbReference type="Proteomes" id="UP000193144"/>
    </source>
</evidence>
<sequence length="70" mass="7229">MSTPFIGNSTSSPIAPSDPAGAFDTVSVACHPKQRAKAIMFSCICEGQTWSYCCPEAATPPPQKAPSGTP</sequence>
<gene>
    <name evidence="1" type="ORF">BCR34DRAFT_557882</name>
</gene>
<protein>
    <submittedName>
        <fullName evidence="1">Uncharacterized protein</fullName>
    </submittedName>
</protein>
<reference evidence="1 2" key="1">
    <citation type="submission" date="2016-07" db="EMBL/GenBank/DDBJ databases">
        <title>Pervasive Adenine N6-methylation of Active Genes in Fungi.</title>
        <authorList>
            <consortium name="DOE Joint Genome Institute"/>
            <person name="Mondo S.J."/>
            <person name="Dannebaum R.O."/>
            <person name="Kuo R.C."/>
            <person name="Labutti K."/>
            <person name="Haridas S."/>
            <person name="Kuo A."/>
            <person name="Salamov A."/>
            <person name="Ahrendt S.R."/>
            <person name="Lipzen A."/>
            <person name="Sullivan W."/>
            <person name="Andreopoulos W.B."/>
            <person name="Clum A."/>
            <person name="Lindquist E."/>
            <person name="Daum C."/>
            <person name="Ramamoorthy G.K."/>
            <person name="Gryganskyi A."/>
            <person name="Culley D."/>
            <person name="Magnuson J.K."/>
            <person name="James T.Y."/>
            <person name="O'Malley M.A."/>
            <person name="Stajich J.E."/>
            <person name="Spatafora J.W."/>
            <person name="Visel A."/>
            <person name="Grigoriev I.V."/>
        </authorList>
    </citation>
    <scope>NUCLEOTIDE SEQUENCE [LARGE SCALE GENOMIC DNA]</scope>
    <source>
        <strain evidence="1 2">CBS 115471</strain>
    </source>
</reference>
<accession>A0A1Y2A0L2</accession>
<dbReference type="EMBL" id="MCFA01000021">
    <property type="protein sequence ID" value="ORY15950.1"/>
    <property type="molecule type" value="Genomic_DNA"/>
</dbReference>
<keyword evidence="2" id="KW-1185">Reference proteome</keyword>
<dbReference type="AlphaFoldDB" id="A0A1Y2A0L2"/>
<evidence type="ECO:0000313" key="1">
    <source>
        <dbReference type="EMBL" id="ORY15950.1"/>
    </source>
</evidence>
<dbReference type="Proteomes" id="UP000193144">
    <property type="component" value="Unassembled WGS sequence"/>
</dbReference>
<organism evidence="1 2">
    <name type="scientific">Clohesyomyces aquaticus</name>
    <dbReference type="NCBI Taxonomy" id="1231657"/>
    <lineage>
        <taxon>Eukaryota</taxon>
        <taxon>Fungi</taxon>
        <taxon>Dikarya</taxon>
        <taxon>Ascomycota</taxon>
        <taxon>Pezizomycotina</taxon>
        <taxon>Dothideomycetes</taxon>
        <taxon>Pleosporomycetidae</taxon>
        <taxon>Pleosporales</taxon>
        <taxon>Lindgomycetaceae</taxon>
        <taxon>Clohesyomyces</taxon>
    </lineage>
</organism>
<comment type="caution">
    <text evidence="1">The sequence shown here is derived from an EMBL/GenBank/DDBJ whole genome shotgun (WGS) entry which is preliminary data.</text>
</comment>
<name>A0A1Y2A0L2_9PLEO</name>
<proteinExistence type="predicted"/>